<dbReference type="Gene3D" id="3.90.1200.10">
    <property type="match status" value="1"/>
</dbReference>
<accession>A0A1H9W4U1</accession>
<proteinExistence type="predicted"/>
<dbReference type="STRING" id="402600.SAMN05216188_13084"/>
<evidence type="ECO:0000313" key="3">
    <source>
        <dbReference type="Proteomes" id="UP000199352"/>
    </source>
</evidence>
<organism evidence="2 3">
    <name type="scientific">Lentzea xinjiangensis</name>
    <dbReference type="NCBI Taxonomy" id="402600"/>
    <lineage>
        <taxon>Bacteria</taxon>
        <taxon>Bacillati</taxon>
        <taxon>Actinomycetota</taxon>
        <taxon>Actinomycetes</taxon>
        <taxon>Pseudonocardiales</taxon>
        <taxon>Pseudonocardiaceae</taxon>
        <taxon>Lentzea</taxon>
    </lineage>
</organism>
<evidence type="ECO:0000313" key="2">
    <source>
        <dbReference type="EMBL" id="SES28932.1"/>
    </source>
</evidence>
<name>A0A1H9W4U1_9PSEU</name>
<dbReference type="InterPro" id="IPR011009">
    <property type="entry name" value="Kinase-like_dom_sf"/>
</dbReference>
<feature type="domain" description="Aminoglycoside phosphotransferase" evidence="1">
    <location>
        <begin position="10"/>
        <end position="158"/>
    </location>
</feature>
<dbReference type="Proteomes" id="UP000199352">
    <property type="component" value="Unassembled WGS sequence"/>
</dbReference>
<dbReference type="GO" id="GO:0016740">
    <property type="term" value="F:transferase activity"/>
    <property type="evidence" value="ECO:0007669"/>
    <property type="project" value="UniProtKB-KW"/>
</dbReference>
<evidence type="ECO:0000259" key="1">
    <source>
        <dbReference type="Pfam" id="PF01636"/>
    </source>
</evidence>
<keyword evidence="3" id="KW-1185">Reference proteome</keyword>
<dbReference type="AlphaFoldDB" id="A0A1H9W4U1"/>
<dbReference type="Pfam" id="PF01636">
    <property type="entry name" value="APH"/>
    <property type="match status" value="1"/>
</dbReference>
<dbReference type="SUPFAM" id="SSF56112">
    <property type="entry name" value="Protein kinase-like (PK-like)"/>
    <property type="match status" value="1"/>
</dbReference>
<dbReference type="RefSeq" id="WP_218148375.1">
    <property type="nucleotide sequence ID" value="NZ_FOFR01000030.1"/>
</dbReference>
<sequence length="204" mass="23041">MATFWPFRPPPRDPAIADLANLLRALHALPAPPVPVRRYQPLTRLRDAIDTDAQRTAPVLSHDDRAWLTHRADELTSRFDGMDFPLGTGLVHADAHTENVAFDDGWRLIDFDEVCLGPRELDLVGALPDHFHTPQAERERLLTAHGYDLTAWPGWTVLRDITELHSLSSYLRLAPGKPAAADQLRVRIRSLRSGDRSVRWRAIS</sequence>
<gene>
    <name evidence="2" type="ORF">SAMN05216188_13084</name>
</gene>
<reference evidence="3" key="1">
    <citation type="submission" date="2016-10" db="EMBL/GenBank/DDBJ databases">
        <authorList>
            <person name="Varghese N."/>
            <person name="Submissions S."/>
        </authorList>
    </citation>
    <scope>NUCLEOTIDE SEQUENCE [LARGE SCALE GENOMIC DNA]</scope>
    <source>
        <strain evidence="3">CGMCC 4.3525</strain>
    </source>
</reference>
<dbReference type="InterPro" id="IPR002575">
    <property type="entry name" value="Aminoglycoside_PTrfase"/>
</dbReference>
<dbReference type="EMBL" id="FOFR01000030">
    <property type="protein sequence ID" value="SES28932.1"/>
    <property type="molecule type" value="Genomic_DNA"/>
</dbReference>
<keyword evidence="2" id="KW-0808">Transferase</keyword>
<protein>
    <submittedName>
        <fullName evidence="2">Phosphotransferase enzyme family protein</fullName>
    </submittedName>
</protein>